<dbReference type="EMBL" id="JAEDAK010000013">
    <property type="protein sequence ID" value="MBH9578622.1"/>
    <property type="molecule type" value="Genomic_DNA"/>
</dbReference>
<dbReference type="InterPro" id="IPR011051">
    <property type="entry name" value="RmlC_Cupin_sf"/>
</dbReference>
<dbReference type="SUPFAM" id="SSF51182">
    <property type="entry name" value="RmlC-like cupins"/>
    <property type="match status" value="1"/>
</dbReference>
<dbReference type="CDD" id="cd02910">
    <property type="entry name" value="cupin_Yhhw_N"/>
    <property type="match status" value="1"/>
</dbReference>
<gene>
    <name evidence="6" type="ORF">I7X39_17150</name>
</gene>
<dbReference type="InterPro" id="IPR003829">
    <property type="entry name" value="Pirin_N_dom"/>
</dbReference>
<feature type="binding site" evidence="2">
    <location>
        <position position="118"/>
    </location>
    <ligand>
        <name>Fe cation</name>
        <dbReference type="ChEBI" id="CHEBI:24875"/>
    </ligand>
</feature>
<feature type="binding site" evidence="2">
    <location>
        <position position="57"/>
    </location>
    <ligand>
        <name>Fe cation</name>
        <dbReference type="ChEBI" id="CHEBI:24875"/>
    </ligand>
</feature>
<evidence type="ECO:0000259" key="5">
    <source>
        <dbReference type="Pfam" id="PF17954"/>
    </source>
</evidence>
<comment type="caution">
    <text evidence="6">The sequence shown here is derived from an EMBL/GenBank/DDBJ whole genome shotgun (WGS) entry which is preliminary data.</text>
</comment>
<dbReference type="GO" id="GO:0046872">
    <property type="term" value="F:metal ion binding"/>
    <property type="evidence" value="ECO:0007669"/>
    <property type="project" value="UniProtKB-KW"/>
</dbReference>
<feature type="domain" description="Pirin N-terminal" evidence="4">
    <location>
        <begin position="11"/>
        <end position="82"/>
    </location>
</feature>
<organism evidence="6 7">
    <name type="scientific">Inhella proteolytica</name>
    <dbReference type="NCBI Taxonomy" id="2795029"/>
    <lineage>
        <taxon>Bacteria</taxon>
        <taxon>Pseudomonadati</taxon>
        <taxon>Pseudomonadota</taxon>
        <taxon>Betaproteobacteria</taxon>
        <taxon>Burkholderiales</taxon>
        <taxon>Sphaerotilaceae</taxon>
        <taxon>Inhella</taxon>
    </lineage>
</organism>
<dbReference type="Pfam" id="PF02678">
    <property type="entry name" value="Pirin"/>
    <property type="match status" value="2"/>
</dbReference>
<dbReference type="Gene3D" id="2.60.120.10">
    <property type="entry name" value="Jelly Rolls"/>
    <property type="match status" value="2"/>
</dbReference>
<evidence type="ECO:0000256" key="2">
    <source>
        <dbReference type="PIRSR" id="PIRSR006232-1"/>
    </source>
</evidence>
<dbReference type="PANTHER" id="PTHR43212:SF3">
    <property type="entry name" value="QUERCETIN 2,3-DIOXYGENASE"/>
    <property type="match status" value="1"/>
</dbReference>
<dbReference type="PANTHER" id="PTHR43212">
    <property type="entry name" value="QUERCETIN 2,3-DIOXYGENASE"/>
    <property type="match status" value="1"/>
</dbReference>
<dbReference type="Pfam" id="PF17954">
    <property type="entry name" value="Pirin_C_2"/>
    <property type="match status" value="1"/>
</dbReference>
<comment type="similarity">
    <text evidence="1 3">Belongs to the pirin family.</text>
</comment>
<dbReference type="Proteomes" id="UP000613266">
    <property type="component" value="Unassembled WGS sequence"/>
</dbReference>
<evidence type="ECO:0000313" key="6">
    <source>
        <dbReference type="EMBL" id="MBH9578622.1"/>
    </source>
</evidence>
<sequence>MQTVFRSEQRGAANHGWLQAKHSFSFADWYEPSRMGFGVLRVINEDRVAPHSGFGTHGHRDMEIVTYILEGELSHRDSMGNGDPAAVRGGVGEAGGAHAGVIRPGEIQRMSAGSGVLHSEMNHSAAPVHLLQIWLLPRSRGGAPGYEQASIEPASLRGRLGLLAAPEGGLVAINSDARLFAGRFDGAEQAELALAPGRLAYVHVARGSLVVNGERLAAGDALQLEPGAGAALRLQFEQGEQAEVLVFDLGR</sequence>
<dbReference type="PIRSF" id="PIRSF006232">
    <property type="entry name" value="Pirin"/>
    <property type="match status" value="1"/>
</dbReference>
<keyword evidence="2" id="KW-0479">Metal-binding</keyword>
<evidence type="ECO:0000256" key="3">
    <source>
        <dbReference type="RuleBase" id="RU003457"/>
    </source>
</evidence>
<protein>
    <submittedName>
        <fullName evidence="6">Pirin family protein</fullName>
    </submittedName>
</protein>
<name>A0A931J8A5_9BURK</name>
<evidence type="ECO:0000313" key="7">
    <source>
        <dbReference type="Proteomes" id="UP000613266"/>
    </source>
</evidence>
<evidence type="ECO:0000259" key="4">
    <source>
        <dbReference type="Pfam" id="PF02678"/>
    </source>
</evidence>
<dbReference type="AlphaFoldDB" id="A0A931J8A5"/>
<dbReference type="RefSeq" id="WP_198112389.1">
    <property type="nucleotide sequence ID" value="NZ_JAEDAK010000013.1"/>
</dbReference>
<reference evidence="6" key="1">
    <citation type="submission" date="2020-12" db="EMBL/GenBank/DDBJ databases">
        <title>The genome sequence of Inhella sp. 1Y17.</title>
        <authorList>
            <person name="Liu Y."/>
        </authorList>
    </citation>
    <scope>NUCLEOTIDE SEQUENCE</scope>
    <source>
        <strain evidence="6">1Y17</strain>
    </source>
</reference>
<keyword evidence="2" id="KW-0408">Iron</keyword>
<feature type="domain" description="Quercetin 2,3-dioxygenase C-terminal cupin" evidence="5">
    <location>
        <begin position="163"/>
        <end position="249"/>
    </location>
</feature>
<feature type="domain" description="Pirin N-terminal" evidence="4">
    <location>
        <begin position="98"/>
        <end position="135"/>
    </location>
</feature>
<accession>A0A931J8A5</accession>
<comment type="cofactor">
    <cofactor evidence="2">
        <name>Fe cation</name>
        <dbReference type="ChEBI" id="CHEBI:24875"/>
    </cofactor>
    <text evidence="2">Binds 1 Fe cation per subunit.</text>
</comment>
<proteinExistence type="inferred from homology"/>
<dbReference type="InterPro" id="IPR041602">
    <property type="entry name" value="Quercetinase_C"/>
</dbReference>
<keyword evidence="7" id="KW-1185">Reference proteome</keyword>
<feature type="binding site" evidence="2">
    <location>
        <position position="59"/>
    </location>
    <ligand>
        <name>Fe cation</name>
        <dbReference type="ChEBI" id="CHEBI:24875"/>
    </ligand>
</feature>
<feature type="binding site" evidence="2">
    <location>
        <position position="120"/>
    </location>
    <ligand>
        <name>Fe cation</name>
        <dbReference type="ChEBI" id="CHEBI:24875"/>
    </ligand>
</feature>
<dbReference type="InterPro" id="IPR012093">
    <property type="entry name" value="Pirin"/>
</dbReference>
<evidence type="ECO:0000256" key="1">
    <source>
        <dbReference type="ARBA" id="ARBA00008416"/>
    </source>
</evidence>
<dbReference type="InterPro" id="IPR014710">
    <property type="entry name" value="RmlC-like_jellyroll"/>
</dbReference>